<dbReference type="OrthoDB" id="432970at2759"/>
<accession>A0A9P6NRV1</accession>
<feature type="transmembrane region" description="Helical" evidence="5">
    <location>
        <begin position="20"/>
        <end position="36"/>
    </location>
</feature>
<dbReference type="Pfam" id="PF01753">
    <property type="entry name" value="zf-MYND"/>
    <property type="match status" value="1"/>
</dbReference>
<dbReference type="Gene3D" id="6.10.140.2220">
    <property type="match status" value="1"/>
</dbReference>
<keyword evidence="3" id="KW-0862">Zinc</keyword>
<evidence type="ECO:0000256" key="2">
    <source>
        <dbReference type="ARBA" id="ARBA00022771"/>
    </source>
</evidence>
<gene>
    <name evidence="7" type="ORF">CROQUDRAFT_653983</name>
</gene>
<keyword evidence="5" id="KW-1133">Transmembrane helix</keyword>
<evidence type="ECO:0000313" key="8">
    <source>
        <dbReference type="Proteomes" id="UP000886653"/>
    </source>
</evidence>
<keyword evidence="2 4" id="KW-0863">Zinc-finger</keyword>
<keyword evidence="8" id="KW-1185">Reference proteome</keyword>
<evidence type="ECO:0000256" key="3">
    <source>
        <dbReference type="ARBA" id="ARBA00022833"/>
    </source>
</evidence>
<keyword evidence="1" id="KW-0479">Metal-binding</keyword>
<sequence>MQKTLKQVSSFLTNSFDSSTFLLLFPTALAILFVYLNQKRIVRSPFDNQIKKDSLNDKCSNCFKIKSIKQLKSCSRCKTQNNLTIYFCDEKCQKENWKTHKFKCGNQNWIEPKPIQDHLPDGLSRIELEQKLGKWCEFNRHILIYSTIQALDLIKNPQNSKLNLFLVSINHQLPKQINSNQPIHQTFSLDQFSPINLLAFNKSNPGMKSALDEMEKIRQNIIIKGGLGVAMLLVRCGPVVQVIPVGLPSQDDLNSVKRDKEWKSKFEETIKSGIQLKPLEKPLSN</sequence>
<dbReference type="EMBL" id="MU167230">
    <property type="protein sequence ID" value="KAG0149162.1"/>
    <property type="molecule type" value="Genomic_DNA"/>
</dbReference>
<protein>
    <recommendedName>
        <fullName evidence="6">MYND-type domain-containing protein</fullName>
    </recommendedName>
</protein>
<comment type="caution">
    <text evidence="7">The sequence shown here is derived from an EMBL/GenBank/DDBJ whole genome shotgun (WGS) entry which is preliminary data.</text>
</comment>
<evidence type="ECO:0000256" key="5">
    <source>
        <dbReference type="SAM" id="Phobius"/>
    </source>
</evidence>
<dbReference type="PROSITE" id="PS50865">
    <property type="entry name" value="ZF_MYND_2"/>
    <property type="match status" value="1"/>
</dbReference>
<evidence type="ECO:0000259" key="6">
    <source>
        <dbReference type="PROSITE" id="PS50865"/>
    </source>
</evidence>
<organism evidence="7 8">
    <name type="scientific">Cronartium quercuum f. sp. fusiforme G11</name>
    <dbReference type="NCBI Taxonomy" id="708437"/>
    <lineage>
        <taxon>Eukaryota</taxon>
        <taxon>Fungi</taxon>
        <taxon>Dikarya</taxon>
        <taxon>Basidiomycota</taxon>
        <taxon>Pucciniomycotina</taxon>
        <taxon>Pucciniomycetes</taxon>
        <taxon>Pucciniales</taxon>
        <taxon>Coleosporiaceae</taxon>
        <taxon>Cronartium</taxon>
    </lineage>
</organism>
<evidence type="ECO:0000313" key="7">
    <source>
        <dbReference type="EMBL" id="KAG0149162.1"/>
    </source>
</evidence>
<dbReference type="AlphaFoldDB" id="A0A9P6NRV1"/>
<name>A0A9P6NRV1_9BASI</name>
<dbReference type="SUPFAM" id="SSF144232">
    <property type="entry name" value="HIT/MYND zinc finger-like"/>
    <property type="match status" value="1"/>
</dbReference>
<dbReference type="Proteomes" id="UP000886653">
    <property type="component" value="Unassembled WGS sequence"/>
</dbReference>
<keyword evidence="5" id="KW-0472">Membrane</keyword>
<proteinExistence type="predicted"/>
<feature type="domain" description="MYND-type" evidence="6">
    <location>
        <begin position="59"/>
        <end position="104"/>
    </location>
</feature>
<keyword evidence="5" id="KW-0812">Transmembrane</keyword>
<evidence type="ECO:0000256" key="1">
    <source>
        <dbReference type="ARBA" id="ARBA00022723"/>
    </source>
</evidence>
<reference evidence="7" key="1">
    <citation type="submission" date="2013-11" db="EMBL/GenBank/DDBJ databases">
        <title>Genome sequence of the fusiform rust pathogen reveals effectors for host alternation and coevolution with pine.</title>
        <authorList>
            <consortium name="DOE Joint Genome Institute"/>
            <person name="Smith K."/>
            <person name="Pendleton A."/>
            <person name="Kubisiak T."/>
            <person name="Anderson C."/>
            <person name="Salamov A."/>
            <person name="Aerts A."/>
            <person name="Riley R."/>
            <person name="Clum A."/>
            <person name="Lindquist E."/>
            <person name="Ence D."/>
            <person name="Campbell M."/>
            <person name="Kronenberg Z."/>
            <person name="Feau N."/>
            <person name="Dhillon B."/>
            <person name="Hamelin R."/>
            <person name="Burleigh J."/>
            <person name="Smith J."/>
            <person name="Yandell M."/>
            <person name="Nelson C."/>
            <person name="Grigoriev I."/>
            <person name="Davis J."/>
        </authorList>
    </citation>
    <scope>NUCLEOTIDE SEQUENCE</scope>
    <source>
        <strain evidence="7">G11</strain>
    </source>
</reference>
<dbReference type="InterPro" id="IPR002893">
    <property type="entry name" value="Znf_MYND"/>
</dbReference>
<dbReference type="GO" id="GO:0008270">
    <property type="term" value="F:zinc ion binding"/>
    <property type="evidence" value="ECO:0007669"/>
    <property type="project" value="UniProtKB-KW"/>
</dbReference>
<evidence type="ECO:0000256" key="4">
    <source>
        <dbReference type="PROSITE-ProRule" id="PRU00134"/>
    </source>
</evidence>